<feature type="compositionally biased region" description="Basic and acidic residues" evidence="1">
    <location>
        <begin position="150"/>
        <end position="161"/>
    </location>
</feature>
<name>A0A238Y3I7_HALEZ</name>
<sequence>MTDLSPNELAELYTAFDRFRRLLDNVADELDTDGTTPMERWAGAVFDYWGGSGPPGAPNYGIQQRDRNEFSINEYRDEFGDGEHVTRFECIDFAAADERIQHIAGDAIDDWDHAIPVAPESNTPLPVAIASTEALEAAMELLAEFPAYPEADHPAPDKSDPGTDTLELSEGRVDSLTVTVLDYDQNPGSKRDTRLEVALSDGTELPFDIWTTHDLSLDWTVGNMYTVRQARYKTWDTSTGTDHQLSSTKDLRVTPTDDSPVGTTPDINPPREAGTDTGSTTGAARDTGTSTQPSTVGSDRSRGSTGTPSRSDLIDAIQTVAEEIDRPLKASDLSDVTQYSVNDVTRVFGSWQNALDAAGVDNEARLIDDLHRVAEELGHRPTTSDMNTHGHVSATTYASYFGTYTAAIEQAFDDTEPTTQTDRTGAAPTTGTSETSTREPDKGEDEATGREDDVDITQDDGILGDILSDFKGPSDPEAE</sequence>
<dbReference type="Proteomes" id="UP000198297">
    <property type="component" value="Unassembled WGS sequence"/>
</dbReference>
<proteinExistence type="predicted"/>
<feature type="region of interest" description="Disordered" evidence="1">
    <location>
        <begin position="414"/>
        <end position="479"/>
    </location>
</feature>
<protein>
    <submittedName>
        <fullName evidence="2">Uncharacterized protein</fullName>
    </submittedName>
</protein>
<accession>A0A238Y3I7</accession>
<evidence type="ECO:0000256" key="1">
    <source>
        <dbReference type="SAM" id="MobiDB-lite"/>
    </source>
</evidence>
<feature type="region of interest" description="Disordered" evidence="1">
    <location>
        <begin position="149"/>
        <end position="170"/>
    </location>
</feature>
<dbReference type="RefSeq" id="WP_089308886.1">
    <property type="nucleotide sequence ID" value="NZ_FZNK01000008.1"/>
</dbReference>
<dbReference type="EMBL" id="FZNK01000008">
    <property type="protein sequence ID" value="SNR65223.1"/>
    <property type="molecule type" value="Genomic_DNA"/>
</dbReference>
<feature type="compositionally biased region" description="Low complexity" evidence="1">
    <location>
        <begin position="275"/>
        <end position="311"/>
    </location>
</feature>
<gene>
    <name evidence="2" type="ORF">SAMN06266787_10811</name>
</gene>
<dbReference type="InterPro" id="IPR041025">
    <property type="entry name" value="HNH_repeat"/>
</dbReference>
<reference evidence="2 3" key="1">
    <citation type="submission" date="2017-06" db="EMBL/GenBank/DDBJ databases">
        <authorList>
            <person name="Kim H.J."/>
            <person name="Triplett B.A."/>
        </authorList>
    </citation>
    <scope>NUCLEOTIDE SEQUENCE [LARGE SCALE GENOMIC DNA]</scope>
    <source>
        <strain evidence="2 3">DSM 19316</strain>
    </source>
</reference>
<feature type="compositionally biased region" description="Polar residues" evidence="1">
    <location>
        <begin position="417"/>
        <end position="435"/>
    </location>
</feature>
<evidence type="ECO:0000313" key="3">
    <source>
        <dbReference type="Proteomes" id="UP000198297"/>
    </source>
</evidence>
<feature type="region of interest" description="Disordered" evidence="1">
    <location>
        <begin position="237"/>
        <end position="312"/>
    </location>
</feature>
<feature type="compositionally biased region" description="Basic and acidic residues" evidence="1">
    <location>
        <begin position="436"/>
        <end position="451"/>
    </location>
</feature>
<evidence type="ECO:0000313" key="2">
    <source>
        <dbReference type="EMBL" id="SNR65223.1"/>
    </source>
</evidence>
<organism evidence="2 3">
    <name type="scientific">Halorubrum ezzemoulense</name>
    <name type="common">Halorubrum chaoviator</name>
    <dbReference type="NCBI Taxonomy" id="337243"/>
    <lineage>
        <taxon>Archaea</taxon>
        <taxon>Methanobacteriati</taxon>
        <taxon>Methanobacteriota</taxon>
        <taxon>Stenosarchaea group</taxon>
        <taxon>Halobacteria</taxon>
        <taxon>Halobacteriales</taxon>
        <taxon>Haloferacaceae</taxon>
        <taxon>Halorubrum</taxon>
    </lineage>
</organism>
<dbReference type="AlphaFoldDB" id="A0A238Y3I7"/>
<dbReference type="Pfam" id="PF18780">
    <property type="entry name" value="HNH_repeat"/>
    <property type="match status" value="2"/>
</dbReference>
<feature type="compositionally biased region" description="Polar residues" evidence="1">
    <location>
        <begin position="237"/>
        <end position="248"/>
    </location>
</feature>